<dbReference type="InterPro" id="IPR002068">
    <property type="entry name" value="A-crystallin/Hsp20_dom"/>
</dbReference>
<keyword evidence="6" id="KW-1185">Reference proteome</keyword>
<feature type="region of interest" description="Disordered" evidence="3">
    <location>
        <begin position="1"/>
        <end position="28"/>
    </location>
</feature>
<dbReference type="OrthoDB" id="679573at2759"/>
<dbReference type="PROSITE" id="PS01031">
    <property type="entry name" value="SHSP"/>
    <property type="match status" value="1"/>
</dbReference>
<dbReference type="Gene3D" id="2.60.40.790">
    <property type="match status" value="1"/>
</dbReference>
<feature type="compositionally biased region" description="Low complexity" evidence="3">
    <location>
        <begin position="60"/>
        <end position="77"/>
    </location>
</feature>
<dbReference type="AlphaFoldDB" id="A0A2T7E0L8"/>
<sequence>MVWADQGGMVIAGEGTGDDDDEGPARYGGYIELPSDAFKMDQIKAEMKDGVLKVTAPQDQGRGPQGRVPPGQGLVVL</sequence>
<feature type="region of interest" description="Disordered" evidence="3">
    <location>
        <begin position="55"/>
        <end position="77"/>
    </location>
</feature>
<protein>
    <recommendedName>
        <fullName evidence="4">SHSP domain-containing protein</fullName>
    </recommendedName>
</protein>
<dbReference type="STRING" id="1504633.A0A2T7E0L8"/>
<evidence type="ECO:0000313" key="6">
    <source>
        <dbReference type="Proteomes" id="UP000244336"/>
    </source>
</evidence>
<dbReference type="InterPro" id="IPR044656">
    <property type="entry name" value="HSP14.7/HSP23.5/HSP23.6-like"/>
</dbReference>
<evidence type="ECO:0000256" key="3">
    <source>
        <dbReference type="SAM" id="MobiDB-lite"/>
    </source>
</evidence>
<dbReference type="EMBL" id="CM009752">
    <property type="protein sequence ID" value="PUZ61361.1"/>
    <property type="molecule type" value="Genomic_DNA"/>
</dbReference>
<proteinExistence type="inferred from homology"/>
<gene>
    <name evidence="5" type="ORF">GQ55_4G269500</name>
</gene>
<name>A0A2T7E0L8_9POAL</name>
<evidence type="ECO:0000256" key="2">
    <source>
        <dbReference type="RuleBase" id="RU003616"/>
    </source>
</evidence>
<dbReference type="PANTHER" id="PTHR46991:SF36">
    <property type="entry name" value="26.2 KDA HEAT SHOCK PROTEIN, MITOCHONDRIAL"/>
    <property type="match status" value="1"/>
</dbReference>
<dbReference type="Gramene" id="PUZ61361">
    <property type="protein sequence ID" value="PUZ61361"/>
    <property type="gene ID" value="GQ55_4G269500"/>
</dbReference>
<evidence type="ECO:0000313" key="5">
    <source>
        <dbReference type="EMBL" id="PUZ61361.1"/>
    </source>
</evidence>
<dbReference type="SUPFAM" id="SSF49764">
    <property type="entry name" value="HSP20-like chaperones"/>
    <property type="match status" value="1"/>
</dbReference>
<dbReference type="Pfam" id="PF00011">
    <property type="entry name" value="HSP20"/>
    <property type="match status" value="1"/>
</dbReference>
<evidence type="ECO:0000256" key="1">
    <source>
        <dbReference type="PROSITE-ProRule" id="PRU00285"/>
    </source>
</evidence>
<dbReference type="PANTHER" id="PTHR46991">
    <property type="entry name" value="23.5 KDA HEAT SHOCK PROTEIN, MITOCHONDRIAL"/>
    <property type="match status" value="1"/>
</dbReference>
<evidence type="ECO:0000259" key="4">
    <source>
        <dbReference type="PROSITE" id="PS01031"/>
    </source>
</evidence>
<feature type="domain" description="SHSP" evidence="4">
    <location>
        <begin position="1"/>
        <end position="74"/>
    </location>
</feature>
<reference evidence="5 6" key="1">
    <citation type="submission" date="2018-04" db="EMBL/GenBank/DDBJ databases">
        <title>WGS assembly of Panicum hallii var. hallii HAL2.</title>
        <authorList>
            <person name="Lovell J."/>
            <person name="Jenkins J."/>
            <person name="Lowry D."/>
            <person name="Mamidi S."/>
            <person name="Sreedasyam A."/>
            <person name="Weng X."/>
            <person name="Barry K."/>
            <person name="Bonette J."/>
            <person name="Campitelli B."/>
            <person name="Daum C."/>
            <person name="Gordon S."/>
            <person name="Gould B."/>
            <person name="Lipzen A."/>
            <person name="MacQueen A."/>
            <person name="Palacio-Mejia J."/>
            <person name="Plott C."/>
            <person name="Shakirov E."/>
            <person name="Shu S."/>
            <person name="Yoshinaga Y."/>
            <person name="Zane M."/>
            <person name="Rokhsar D."/>
            <person name="Grimwood J."/>
            <person name="Schmutz J."/>
            <person name="Juenger T."/>
        </authorList>
    </citation>
    <scope>NUCLEOTIDE SEQUENCE [LARGE SCALE GENOMIC DNA]</scope>
    <source>
        <strain evidence="6">cv. HAL2</strain>
    </source>
</reference>
<dbReference type="Proteomes" id="UP000244336">
    <property type="component" value="Chromosome 4"/>
</dbReference>
<dbReference type="CDD" id="cd06464">
    <property type="entry name" value="ACD_sHsps-like"/>
    <property type="match status" value="1"/>
</dbReference>
<dbReference type="InterPro" id="IPR008978">
    <property type="entry name" value="HSP20-like_chaperone"/>
</dbReference>
<comment type="similarity">
    <text evidence="1 2">Belongs to the small heat shock protein (HSP20) family.</text>
</comment>
<accession>A0A2T7E0L8</accession>
<organism evidence="5 6">
    <name type="scientific">Panicum hallii var. hallii</name>
    <dbReference type="NCBI Taxonomy" id="1504633"/>
    <lineage>
        <taxon>Eukaryota</taxon>
        <taxon>Viridiplantae</taxon>
        <taxon>Streptophyta</taxon>
        <taxon>Embryophyta</taxon>
        <taxon>Tracheophyta</taxon>
        <taxon>Spermatophyta</taxon>
        <taxon>Magnoliopsida</taxon>
        <taxon>Liliopsida</taxon>
        <taxon>Poales</taxon>
        <taxon>Poaceae</taxon>
        <taxon>PACMAD clade</taxon>
        <taxon>Panicoideae</taxon>
        <taxon>Panicodae</taxon>
        <taxon>Paniceae</taxon>
        <taxon>Panicinae</taxon>
        <taxon>Panicum</taxon>
        <taxon>Panicum sect. Panicum</taxon>
    </lineage>
</organism>